<proteinExistence type="predicted"/>
<dbReference type="Proteomes" id="UP001295469">
    <property type="component" value="Chromosome C04"/>
</dbReference>
<name>A0A816JV85_BRANA</name>
<accession>A0A816JV85</accession>
<evidence type="ECO:0000313" key="1">
    <source>
        <dbReference type="EMBL" id="CAF1836770.1"/>
    </source>
</evidence>
<protein>
    <submittedName>
        <fullName evidence="1">(rape) hypothetical protein</fullName>
    </submittedName>
</protein>
<gene>
    <name evidence="1" type="ORF">DARMORV10_C04P26490.1</name>
</gene>
<dbReference type="AlphaFoldDB" id="A0A816JV85"/>
<dbReference type="EMBL" id="HG994368">
    <property type="protein sequence ID" value="CAF1836770.1"/>
    <property type="molecule type" value="Genomic_DNA"/>
</dbReference>
<sequence length="125" mass="14083">MSPITKFDVNLRFQFAGSSVSFRFDSSTLSIEATAATPFKSVENCSEEEGIKEFRVKIMSDLKMEREISPVKPWKLIKRGDACKEPAEERIVNPSPRKDSSRVVKERGGVLEAKMTVLPKFSVKL</sequence>
<reference evidence="1" key="1">
    <citation type="submission" date="2021-01" db="EMBL/GenBank/DDBJ databases">
        <authorList>
            <consortium name="Genoscope - CEA"/>
            <person name="William W."/>
        </authorList>
    </citation>
    <scope>NUCLEOTIDE SEQUENCE</scope>
</reference>
<organism evidence="1">
    <name type="scientific">Brassica napus</name>
    <name type="common">Rape</name>
    <dbReference type="NCBI Taxonomy" id="3708"/>
    <lineage>
        <taxon>Eukaryota</taxon>
        <taxon>Viridiplantae</taxon>
        <taxon>Streptophyta</taxon>
        <taxon>Embryophyta</taxon>
        <taxon>Tracheophyta</taxon>
        <taxon>Spermatophyta</taxon>
        <taxon>Magnoliopsida</taxon>
        <taxon>eudicotyledons</taxon>
        <taxon>Gunneridae</taxon>
        <taxon>Pentapetalae</taxon>
        <taxon>rosids</taxon>
        <taxon>malvids</taxon>
        <taxon>Brassicales</taxon>
        <taxon>Brassicaceae</taxon>
        <taxon>Brassiceae</taxon>
        <taxon>Brassica</taxon>
    </lineage>
</organism>